<dbReference type="PANTHER" id="PTHR42709:SF6">
    <property type="entry name" value="UNDECAPRENYL PHOSPHATE TRANSPORTER A"/>
    <property type="match status" value="1"/>
</dbReference>
<keyword evidence="2" id="KW-1003">Cell membrane</keyword>
<feature type="transmembrane region" description="Helical" evidence="6">
    <location>
        <begin position="12"/>
        <end position="35"/>
    </location>
</feature>
<feature type="transmembrane region" description="Helical" evidence="6">
    <location>
        <begin position="164"/>
        <end position="187"/>
    </location>
</feature>
<dbReference type="EMBL" id="JACBYR010000001">
    <property type="protein sequence ID" value="NYE83946.1"/>
    <property type="molecule type" value="Genomic_DNA"/>
</dbReference>
<evidence type="ECO:0000256" key="2">
    <source>
        <dbReference type="ARBA" id="ARBA00022475"/>
    </source>
</evidence>
<evidence type="ECO:0000256" key="6">
    <source>
        <dbReference type="SAM" id="Phobius"/>
    </source>
</evidence>
<dbReference type="Pfam" id="PF09335">
    <property type="entry name" value="VTT_dom"/>
    <property type="match status" value="1"/>
</dbReference>
<dbReference type="PANTHER" id="PTHR42709">
    <property type="entry name" value="ALKALINE PHOSPHATASE LIKE PROTEIN"/>
    <property type="match status" value="1"/>
</dbReference>
<dbReference type="SMART" id="SM00450">
    <property type="entry name" value="RHOD"/>
    <property type="match status" value="1"/>
</dbReference>
<dbReference type="Proteomes" id="UP000542125">
    <property type="component" value="Unassembled WGS sequence"/>
</dbReference>
<dbReference type="SUPFAM" id="SSF52821">
    <property type="entry name" value="Rhodanese/Cell cycle control phosphatase"/>
    <property type="match status" value="1"/>
</dbReference>
<feature type="transmembrane region" description="Helical" evidence="6">
    <location>
        <begin position="47"/>
        <end position="68"/>
    </location>
</feature>
<protein>
    <submittedName>
        <fullName evidence="8">Membrane protein DedA with SNARE-associated domain/rhodanese-related sulfurtransferase</fullName>
    </submittedName>
</protein>
<feature type="domain" description="Rhodanese" evidence="7">
    <location>
        <begin position="222"/>
        <end position="307"/>
    </location>
</feature>
<evidence type="ECO:0000256" key="5">
    <source>
        <dbReference type="ARBA" id="ARBA00023136"/>
    </source>
</evidence>
<comment type="caution">
    <text evidence="8">The sequence shown here is derived from an EMBL/GenBank/DDBJ whole genome shotgun (WGS) entry which is preliminary data.</text>
</comment>
<dbReference type="InterPro" id="IPR032816">
    <property type="entry name" value="VTT_dom"/>
</dbReference>
<dbReference type="GO" id="GO:0005886">
    <property type="term" value="C:plasma membrane"/>
    <property type="evidence" value="ECO:0007669"/>
    <property type="project" value="UniProtKB-SubCell"/>
</dbReference>
<keyword evidence="9" id="KW-1185">Reference proteome</keyword>
<sequence length="307" mass="32973">MSFLFHLIEQYGLLIVFANVFVEQLGAPIPAYPTLVITGAMLGRGELSAPLLLAVAIGSALLADTIWYEAGKRYGGRVMSTLCRISISPDTCVRQTASVYARWGAWSLLVAKFIPGFASLASALAGMVGTPRRTFILFDGLGAALWAGSAIALGSIFSSGIDELLIALAELGKWGLLLVAVVFAVFIGKKLWQRHTLLRSLHMARVTVAELKELHDQGLTPTVLDVRTPLLQQQGRIPGAIAVPIEGMKGFVLEGRPDDEVIVYCACPNEISAAQLASQLRRQGFQRVRPLTGGIDAWIAAGHPVEK</sequence>
<dbReference type="Gene3D" id="3.40.250.10">
    <property type="entry name" value="Rhodanese-like domain"/>
    <property type="match status" value="1"/>
</dbReference>
<gene>
    <name evidence="8" type="ORF">FHW18_003217</name>
</gene>
<keyword evidence="5 6" id="KW-0472">Membrane</keyword>
<evidence type="ECO:0000313" key="9">
    <source>
        <dbReference type="Proteomes" id="UP000542125"/>
    </source>
</evidence>
<dbReference type="Pfam" id="PF00581">
    <property type="entry name" value="Rhodanese"/>
    <property type="match status" value="1"/>
</dbReference>
<keyword evidence="4 6" id="KW-1133">Transmembrane helix</keyword>
<feature type="transmembrane region" description="Helical" evidence="6">
    <location>
        <begin position="135"/>
        <end position="158"/>
    </location>
</feature>
<comment type="subcellular location">
    <subcellularLocation>
        <location evidence="1">Cell membrane</location>
        <topology evidence="1">Multi-pass membrane protein</topology>
    </subcellularLocation>
</comment>
<dbReference type="InterPro" id="IPR051311">
    <property type="entry name" value="DedA_domain"/>
</dbReference>
<evidence type="ECO:0000256" key="3">
    <source>
        <dbReference type="ARBA" id="ARBA00022692"/>
    </source>
</evidence>
<dbReference type="InterPro" id="IPR036873">
    <property type="entry name" value="Rhodanese-like_dom_sf"/>
</dbReference>
<organism evidence="8 9">
    <name type="scientific">Pigmentiphaga litoralis</name>
    <dbReference type="NCBI Taxonomy" id="516702"/>
    <lineage>
        <taxon>Bacteria</taxon>
        <taxon>Pseudomonadati</taxon>
        <taxon>Pseudomonadota</taxon>
        <taxon>Betaproteobacteria</taxon>
        <taxon>Burkholderiales</taxon>
        <taxon>Alcaligenaceae</taxon>
        <taxon>Pigmentiphaga</taxon>
    </lineage>
</organism>
<accession>A0A7Y9IVS0</accession>
<proteinExistence type="predicted"/>
<evidence type="ECO:0000313" key="8">
    <source>
        <dbReference type="EMBL" id="NYE83946.1"/>
    </source>
</evidence>
<evidence type="ECO:0000256" key="4">
    <source>
        <dbReference type="ARBA" id="ARBA00022989"/>
    </source>
</evidence>
<evidence type="ECO:0000259" key="7">
    <source>
        <dbReference type="PROSITE" id="PS50206"/>
    </source>
</evidence>
<reference evidence="8 9" key="1">
    <citation type="submission" date="2020-07" db="EMBL/GenBank/DDBJ databases">
        <title>Genomic Encyclopedia of Type Strains, Phase IV (KMG-V): Genome sequencing to study the core and pangenomes of soil and plant-associated prokaryotes.</title>
        <authorList>
            <person name="Whitman W."/>
        </authorList>
    </citation>
    <scope>NUCLEOTIDE SEQUENCE [LARGE SCALE GENOMIC DNA]</scope>
    <source>
        <strain evidence="8 9">SAS40</strain>
    </source>
</reference>
<dbReference type="PROSITE" id="PS50206">
    <property type="entry name" value="RHODANESE_3"/>
    <property type="match status" value="1"/>
</dbReference>
<feature type="transmembrane region" description="Helical" evidence="6">
    <location>
        <begin position="103"/>
        <end position="128"/>
    </location>
</feature>
<name>A0A7Y9IVS0_9BURK</name>
<keyword evidence="8" id="KW-0808">Transferase</keyword>
<dbReference type="GO" id="GO:0016740">
    <property type="term" value="F:transferase activity"/>
    <property type="evidence" value="ECO:0007669"/>
    <property type="project" value="UniProtKB-KW"/>
</dbReference>
<dbReference type="RefSeq" id="WP_179587694.1">
    <property type="nucleotide sequence ID" value="NZ_JACBYR010000001.1"/>
</dbReference>
<dbReference type="AlphaFoldDB" id="A0A7Y9IVS0"/>
<keyword evidence="3 6" id="KW-0812">Transmembrane</keyword>
<evidence type="ECO:0000256" key="1">
    <source>
        <dbReference type="ARBA" id="ARBA00004651"/>
    </source>
</evidence>
<dbReference type="InterPro" id="IPR001763">
    <property type="entry name" value="Rhodanese-like_dom"/>
</dbReference>